<dbReference type="Pfam" id="PF00147">
    <property type="entry name" value="Fibrinogen_C"/>
    <property type="match status" value="1"/>
</dbReference>
<dbReference type="GO" id="GO:0005615">
    <property type="term" value="C:extracellular space"/>
    <property type="evidence" value="ECO:0000318"/>
    <property type="project" value="GO_Central"/>
</dbReference>
<sequence length="343" mass="38433">MDVRQAGGAILLMFAALLAMPPPPQVGAAPALDPQQELRALRNLISKVDKEMAGVGRTAKTLDMILTDMESRFDGLIQNVTRLEQQRDELSDSCGALPAEDGVTAGVTASSATTAEGPRVKDCEELLPYGLTQSGVYTIYVDNRPVRVFCRLENGVDAWTVIQRRQDGSVNFNRSWAEYKTGFGDPGVEYWLGNEIIHQLTSSGDFYKMYVYMEDWEGGYIHIQFDEFYLESSATKYKLRLNLLRGGNTRNAMYFNTGQAFTTYDQDNGGYGADCAKRYGGGWWFYGPACVYANLNGNYVPGGQTQDGIGLVWLYWRSPVWYSAKVTEMRIMKRDENIPIRQP</sequence>
<dbReference type="PANTHER" id="PTHR19143:SF458">
    <property type="entry name" value="FIBRINOGEN C-TERMINAL DOMAIN-CONTAINING PROTEIN-RELATED"/>
    <property type="match status" value="1"/>
</dbReference>
<dbReference type="InterPro" id="IPR036056">
    <property type="entry name" value="Fibrinogen-like_C"/>
</dbReference>
<dbReference type="Proteomes" id="UP000001554">
    <property type="component" value="Chromosome 12"/>
</dbReference>
<feature type="domain" description="Fibrinogen C-terminal" evidence="3">
    <location>
        <begin position="114"/>
        <end position="335"/>
    </location>
</feature>
<keyword evidence="2" id="KW-0732">Signal</keyword>
<dbReference type="SUPFAM" id="SSF56496">
    <property type="entry name" value="Fibrinogen C-terminal domain-like"/>
    <property type="match status" value="1"/>
</dbReference>
<feature type="coiled-coil region" evidence="1">
    <location>
        <begin position="66"/>
        <end position="93"/>
    </location>
</feature>
<protein>
    <submittedName>
        <fullName evidence="5">Angiopoietin-4-like</fullName>
    </submittedName>
</protein>
<dbReference type="Gene3D" id="3.90.215.10">
    <property type="entry name" value="Gamma Fibrinogen, chain A, domain 1"/>
    <property type="match status" value="1"/>
</dbReference>
<dbReference type="KEGG" id="bfo:118427770"/>
<keyword evidence="1" id="KW-0175">Coiled coil</keyword>
<dbReference type="RefSeq" id="XP_035693589.1">
    <property type="nucleotide sequence ID" value="XM_035837696.1"/>
</dbReference>
<evidence type="ECO:0000256" key="1">
    <source>
        <dbReference type="SAM" id="Coils"/>
    </source>
</evidence>
<evidence type="ECO:0000256" key="2">
    <source>
        <dbReference type="SAM" id="SignalP"/>
    </source>
</evidence>
<organism evidence="4 5">
    <name type="scientific">Branchiostoma floridae</name>
    <name type="common">Florida lancelet</name>
    <name type="synonym">Amphioxus</name>
    <dbReference type="NCBI Taxonomy" id="7739"/>
    <lineage>
        <taxon>Eukaryota</taxon>
        <taxon>Metazoa</taxon>
        <taxon>Chordata</taxon>
        <taxon>Cephalochordata</taxon>
        <taxon>Leptocardii</taxon>
        <taxon>Amphioxiformes</taxon>
        <taxon>Branchiostomatidae</taxon>
        <taxon>Branchiostoma</taxon>
    </lineage>
</organism>
<reference evidence="4" key="1">
    <citation type="journal article" date="2020" name="Nat. Ecol. Evol.">
        <title>Deeply conserved synteny resolves early events in vertebrate evolution.</title>
        <authorList>
            <person name="Simakov O."/>
            <person name="Marletaz F."/>
            <person name="Yue J.X."/>
            <person name="O'Connell B."/>
            <person name="Jenkins J."/>
            <person name="Brandt A."/>
            <person name="Calef R."/>
            <person name="Tung C.H."/>
            <person name="Huang T.K."/>
            <person name="Schmutz J."/>
            <person name="Satoh N."/>
            <person name="Yu J.K."/>
            <person name="Putnam N.H."/>
            <person name="Green R.E."/>
            <person name="Rokhsar D.S."/>
        </authorList>
    </citation>
    <scope>NUCLEOTIDE SEQUENCE [LARGE SCALE GENOMIC DNA]</scope>
    <source>
        <strain evidence="4">S238N-H82</strain>
    </source>
</reference>
<dbReference type="CDD" id="cd00087">
    <property type="entry name" value="FReD"/>
    <property type="match status" value="1"/>
</dbReference>
<evidence type="ECO:0000313" key="5">
    <source>
        <dbReference type="RefSeq" id="XP_035693589.1"/>
    </source>
</evidence>
<accession>A0A9J7N828</accession>
<dbReference type="AlphaFoldDB" id="A0A9J7N828"/>
<dbReference type="SMART" id="SM00186">
    <property type="entry name" value="FBG"/>
    <property type="match status" value="1"/>
</dbReference>
<gene>
    <name evidence="5" type="primary">LOC118427770</name>
</gene>
<dbReference type="OMA" id="VTEMRIM"/>
<feature type="chain" id="PRO_5039944599" evidence="2">
    <location>
        <begin position="29"/>
        <end position="343"/>
    </location>
</feature>
<proteinExistence type="predicted"/>
<evidence type="ECO:0000259" key="3">
    <source>
        <dbReference type="PROSITE" id="PS51406"/>
    </source>
</evidence>
<reference evidence="5" key="2">
    <citation type="submission" date="2025-08" db="UniProtKB">
        <authorList>
            <consortium name="RefSeq"/>
        </authorList>
    </citation>
    <scope>IDENTIFICATION</scope>
    <source>
        <strain evidence="5">S238N-H82</strain>
        <tissue evidence="5">Testes</tissue>
    </source>
</reference>
<dbReference type="GeneID" id="118427770"/>
<keyword evidence="4" id="KW-1185">Reference proteome</keyword>
<evidence type="ECO:0000313" key="4">
    <source>
        <dbReference type="Proteomes" id="UP000001554"/>
    </source>
</evidence>
<feature type="signal peptide" evidence="2">
    <location>
        <begin position="1"/>
        <end position="28"/>
    </location>
</feature>
<dbReference type="OrthoDB" id="10045079at2759"/>
<dbReference type="InterPro" id="IPR050373">
    <property type="entry name" value="Fibrinogen_C-term_domain"/>
</dbReference>
<dbReference type="InterPro" id="IPR002181">
    <property type="entry name" value="Fibrinogen_a/b/g_C_dom"/>
</dbReference>
<dbReference type="InterPro" id="IPR014716">
    <property type="entry name" value="Fibrinogen_a/b/g_C_1"/>
</dbReference>
<dbReference type="PROSITE" id="PS51406">
    <property type="entry name" value="FIBRINOGEN_C_2"/>
    <property type="match status" value="1"/>
</dbReference>
<name>A0A9J7N828_BRAFL</name>
<dbReference type="PANTHER" id="PTHR19143">
    <property type="entry name" value="FIBRINOGEN/TENASCIN/ANGIOPOEITIN"/>
    <property type="match status" value="1"/>
</dbReference>